<sequence>MPDSETPNIEILTINDKPETATPAEPIVPHERQVVTDVAALWKEDPSTASLGVGKLHALIKERNPTWSLSEKRFKTILKKFNLLATSEQFTYAGDITSKDTPEMVLPKNIRYQFTKTRGKGLYASNFFKEGDLLWEEKSALFFVPPLDKLKLMDSGKACTYCGSLLQTATSTKKGLDCNVCSHVWCSQHCKKTDTLHKVAKHSLYEEGKKSKKVIIPSAWAKYENYCFKDQWVAAHAIAHIHAYCILDKTGLLRKQFDAFAKVRQDIRQKAADMNGGVGGSLDGSNNALFVQEQQEEMWKECLRLFNAIFPDHQITYDQLMEYLGAYNINNVDGSMFLIQAHLNHNCEPNVRVIFGDKKTDGIKVYAKRAIKANEELVTSYVNPAHEVLQRQRELRINWGFSCNCNKCKNDKKDIQRRKSNEAASASHKQAIKDMLKNSNNEEFELEVPDNVVPSGERRKSVRFDEKVVAVSQS</sequence>
<dbReference type="OrthoDB" id="438641at2759"/>
<dbReference type="SUPFAM" id="SSF82199">
    <property type="entry name" value="SET domain"/>
    <property type="match status" value="1"/>
</dbReference>
<evidence type="ECO:0000256" key="2">
    <source>
        <dbReference type="ARBA" id="ARBA00022454"/>
    </source>
</evidence>
<proteinExistence type="predicted"/>
<dbReference type="Gene3D" id="2.170.270.10">
    <property type="entry name" value="SET domain"/>
    <property type="match status" value="1"/>
</dbReference>
<dbReference type="CDD" id="cd20071">
    <property type="entry name" value="SET_SMYD"/>
    <property type="match status" value="1"/>
</dbReference>
<evidence type="ECO:0000256" key="4">
    <source>
        <dbReference type="ARBA" id="ARBA00022679"/>
    </source>
</evidence>
<comment type="catalytic activity">
    <reaction evidence="8">
        <text>L-lysyl-[histone] + S-adenosyl-L-methionine = N(6)-methyl-L-lysyl-[histone] + S-adenosyl-L-homocysteine + H(+)</text>
        <dbReference type="Rhea" id="RHEA:10024"/>
        <dbReference type="Rhea" id="RHEA-COMP:9845"/>
        <dbReference type="Rhea" id="RHEA-COMP:9846"/>
        <dbReference type="ChEBI" id="CHEBI:15378"/>
        <dbReference type="ChEBI" id="CHEBI:29969"/>
        <dbReference type="ChEBI" id="CHEBI:57856"/>
        <dbReference type="ChEBI" id="CHEBI:59789"/>
        <dbReference type="ChEBI" id="CHEBI:61929"/>
    </reaction>
    <physiologicalReaction direction="left-to-right" evidence="8">
        <dbReference type="Rhea" id="RHEA:10025"/>
    </physiologicalReaction>
</comment>
<keyword evidence="2" id="KW-0158">Chromosome</keyword>
<dbReference type="Gene3D" id="1.10.220.160">
    <property type="match status" value="1"/>
</dbReference>
<evidence type="ECO:0000256" key="8">
    <source>
        <dbReference type="ARBA" id="ARBA00048619"/>
    </source>
</evidence>
<dbReference type="GO" id="GO:0032259">
    <property type="term" value="P:methylation"/>
    <property type="evidence" value="ECO:0007669"/>
    <property type="project" value="UniProtKB-KW"/>
</dbReference>
<dbReference type="GO" id="GO:0042799">
    <property type="term" value="F:histone H4K20 methyltransferase activity"/>
    <property type="evidence" value="ECO:0007669"/>
    <property type="project" value="TreeGrafter"/>
</dbReference>
<accession>A0A061BFC6</accession>
<keyword evidence="3" id="KW-0489">Methyltransferase</keyword>
<evidence type="ECO:0000256" key="1">
    <source>
        <dbReference type="ARBA" id="ARBA00004286"/>
    </source>
</evidence>
<comment type="subcellular location">
    <subcellularLocation>
        <location evidence="1">Chromosome</location>
    </subcellularLocation>
</comment>
<evidence type="ECO:0000256" key="3">
    <source>
        <dbReference type="ARBA" id="ARBA00022603"/>
    </source>
</evidence>
<dbReference type="PANTHER" id="PTHR46402">
    <property type="entry name" value="SET AND MYND DOMAIN-CONTAINING PROTEIN 5"/>
    <property type="match status" value="1"/>
</dbReference>
<dbReference type="Gene3D" id="6.10.140.2220">
    <property type="match status" value="1"/>
</dbReference>
<organism evidence="10">
    <name type="scientific">Cyberlindnera fabianii</name>
    <name type="common">Yeast</name>
    <name type="synonym">Hansenula fabianii</name>
    <dbReference type="NCBI Taxonomy" id="36022"/>
    <lineage>
        <taxon>Eukaryota</taxon>
        <taxon>Fungi</taxon>
        <taxon>Dikarya</taxon>
        <taxon>Ascomycota</taxon>
        <taxon>Saccharomycotina</taxon>
        <taxon>Saccharomycetes</taxon>
        <taxon>Phaffomycetales</taxon>
        <taxon>Phaffomycetaceae</taxon>
        <taxon>Cyberlindnera</taxon>
    </lineage>
</organism>
<dbReference type="AlphaFoldDB" id="A0A061BFC6"/>
<keyword evidence="5" id="KW-0949">S-adenosyl-L-methionine</keyword>
<evidence type="ECO:0000259" key="9">
    <source>
        <dbReference type="PROSITE" id="PS50280"/>
    </source>
</evidence>
<dbReference type="GO" id="GO:0045814">
    <property type="term" value="P:negative regulation of gene expression, epigenetic"/>
    <property type="evidence" value="ECO:0007669"/>
    <property type="project" value="TreeGrafter"/>
</dbReference>
<dbReference type="PROSITE" id="PS50280">
    <property type="entry name" value="SET"/>
    <property type="match status" value="1"/>
</dbReference>
<dbReference type="PhylomeDB" id="A0A061BFC6"/>
<evidence type="ECO:0000313" key="10">
    <source>
        <dbReference type="EMBL" id="CDR46581.1"/>
    </source>
</evidence>
<feature type="domain" description="SET" evidence="9">
    <location>
        <begin position="107"/>
        <end position="382"/>
    </location>
</feature>
<evidence type="ECO:0000256" key="6">
    <source>
        <dbReference type="ARBA" id="ARBA00042380"/>
    </source>
</evidence>
<gene>
    <name evidence="10" type="ORF">CYFA0S_24e00452g</name>
</gene>
<dbReference type="Pfam" id="PF00856">
    <property type="entry name" value="SET"/>
    <property type="match status" value="1"/>
</dbReference>
<evidence type="ECO:0000256" key="7">
    <source>
        <dbReference type="ARBA" id="ARBA00044528"/>
    </source>
</evidence>
<dbReference type="GO" id="GO:0005694">
    <property type="term" value="C:chromosome"/>
    <property type="evidence" value="ECO:0007669"/>
    <property type="project" value="UniProtKB-SubCell"/>
</dbReference>
<dbReference type="InterPro" id="IPR001214">
    <property type="entry name" value="SET_dom"/>
</dbReference>
<reference evidence="10" key="1">
    <citation type="journal article" date="2014" name="Genome Announc.">
        <title>Genome sequence of the yeast Cyberlindnera fabianii (Hansenula fabianii).</title>
        <authorList>
            <person name="Freel K.C."/>
            <person name="Sarilar V."/>
            <person name="Neuveglise C."/>
            <person name="Devillers H."/>
            <person name="Friedrich A."/>
            <person name="Schacherer J."/>
        </authorList>
    </citation>
    <scope>NUCLEOTIDE SEQUENCE</scope>
    <source>
        <strain evidence="10">YJS4271</strain>
    </source>
</reference>
<dbReference type="PANTHER" id="PTHR46402:SF2">
    <property type="entry name" value="HISTONE-LYSINE N-TRIMETHYLTRANSFERASE SMYD5"/>
    <property type="match status" value="1"/>
</dbReference>
<dbReference type="InterPro" id="IPR046341">
    <property type="entry name" value="SET_dom_sf"/>
</dbReference>
<protein>
    <recommendedName>
        <fullName evidence="7">Histone-lysine N-methyltransferase SET5</fullName>
    </recommendedName>
    <alternativeName>
        <fullName evidence="6">SET domain-containing protein 5</fullName>
    </alternativeName>
</protein>
<keyword evidence="4" id="KW-0808">Transferase</keyword>
<name>A0A061BFC6_CYBFA</name>
<evidence type="ECO:0000256" key="5">
    <source>
        <dbReference type="ARBA" id="ARBA00022691"/>
    </source>
</evidence>
<dbReference type="EMBL" id="LK052909">
    <property type="protein sequence ID" value="CDR46581.1"/>
    <property type="molecule type" value="Genomic_DNA"/>
</dbReference>